<name>A0A0F9B696_9ZZZZ</name>
<comment type="caution">
    <text evidence="6">The sequence shown here is derived from an EMBL/GenBank/DDBJ whole genome shotgun (WGS) entry which is preliminary data.</text>
</comment>
<dbReference type="SUPFAM" id="SSF54060">
    <property type="entry name" value="His-Me finger endonucleases"/>
    <property type="match status" value="1"/>
</dbReference>
<gene>
    <name evidence="6" type="ORF">LCGC14_2765690</name>
</gene>
<dbReference type="Gene3D" id="3.90.75.20">
    <property type="match status" value="1"/>
</dbReference>
<evidence type="ECO:0000256" key="4">
    <source>
        <dbReference type="SAM" id="MobiDB-lite"/>
    </source>
</evidence>
<dbReference type="AlphaFoldDB" id="A0A0F9B696"/>
<dbReference type="InterPro" id="IPR016177">
    <property type="entry name" value="DNA-bd_dom_sf"/>
</dbReference>
<feature type="non-terminal residue" evidence="6">
    <location>
        <position position="210"/>
    </location>
</feature>
<proteinExistence type="predicted"/>
<keyword evidence="1" id="KW-0805">Transcription regulation</keyword>
<feature type="domain" description="AP2/ERF" evidence="5">
    <location>
        <begin position="87"/>
        <end position="143"/>
    </location>
</feature>
<dbReference type="InterPro" id="IPR001471">
    <property type="entry name" value="AP2/ERF_dom"/>
</dbReference>
<dbReference type="Pfam" id="PF13392">
    <property type="entry name" value="HNH_3"/>
    <property type="match status" value="1"/>
</dbReference>
<evidence type="ECO:0000313" key="6">
    <source>
        <dbReference type="EMBL" id="KKK86194.1"/>
    </source>
</evidence>
<keyword evidence="3" id="KW-0804">Transcription</keyword>
<sequence>MIYVMKILSIKNCSILLDDDIYEKYQNKSLYISSHGYPVYNKTYLHTLVLGKKAGYVIDHLDGDKFNNQRSNLRHATRSQNAQNTRRNRGTSKYLGVSKYNEQWKAASQRKHLGYFATEEHAAYAYDLYVTDVFGPEALLNNISKPDDWNDNYTVPTVKKSALAKGVRASGKRFAAVYNYKGRTTHLGMFDSVEEASAAVIAAEEARDQE</sequence>
<dbReference type="InterPro" id="IPR003615">
    <property type="entry name" value="HNH_nuc"/>
</dbReference>
<dbReference type="InterPro" id="IPR044925">
    <property type="entry name" value="His-Me_finger_sf"/>
</dbReference>
<reference evidence="6" key="1">
    <citation type="journal article" date="2015" name="Nature">
        <title>Complex archaea that bridge the gap between prokaryotes and eukaryotes.</title>
        <authorList>
            <person name="Spang A."/>
            <person name="Saw J.H."/>
            <person name="Jorgensen S.L."/>
            <person name="Zaremba-Niedzwiedzka K."/>
            <person name="Martijn J."/>
            <person name="Lind A.E."/>
            <person name="van Eijk R."/>
            <person name="Schleper C."/>
            <person name="Guy L."/>
            <person name="Ettema T.J."/>
        </authorList>
    </citation>
    <scope>NUCLEOTIDE SEQUENCE</scope>
</reference>
<organism evidence="6">
    <name type="scientific">marine sediment metagenome</name>
    <dbReference type="NCBI Taxonomy" id="412755"/>
    <lineage>
        <taxon>unclassified sequences</taxon>
        <taxon>metagenomes</taxon>
        <taxon>ecological metagenomes</taxon>
    </lineage>
</organism>
<evidence type="ECO:0000256" key="3">
    <source>
        <dbReference type="ARBA" id="ARBA00023163"/>
    </source>
</evidence>
<evidence type="ECO:0000259" key="5">
    <source>
        <dbReference type="PROSITE" id="PS51032"/>
    </source>
</evidence>
<dbReference type="PROSITE" id="PS51032">
    <property type="entry name" value="AP2_ERF"/>
    <property type="match status" value="1"/>
</dbReference>
<dbReference type="SUPFAM" id="SSF54171">
    <property type="entry name" value="DNA-binding domain"/>
    <property type="match status" value="1"/>
</dbReference>
<keyword evidence="2" id="KW-0238">DNA-binding</keyword>
<dbReference type="EMBL" id="LAZR01050959">
    <property type="protein sequence ID" value="KKK86194.1"/>
    <property type="molecule type" value="Genomic_DNA"/>
</dbReference>
<evidence type="ECO:0000256" key="2">
    <source>
        <dbReference type="ARBA" id="ARBA00023125"/>
    </source>
</evidence>
<protein>
    <recommendedName>
        <fullName evidence="5">AP2/ERF domain-containing protein</fullName>
    </recommendedName>
</protein>
<feature type="region of interest" description="Disordered" evidence="4">
    <location>
        <begin position="69"/>
        <end position="92"/>
    </location>
</feature>
<evidence type="ECO:0000256" key="1">
    <source>
        <dbReference type="ARBA" id="ARBA00023015"/>
    </source>
</evidence>
<dbReference type="GO" id="GO:0003700">
    <property type="term" value="F:DNA-binding transcription factor activity"/>
    <property type="evidence" value="ECO:0007669"/>
    <property type="project" value="InterPro"/>
</dbReference>
<dbReference type="GO" id="GO:0003677">
    <property type="term" value="F:DNA binding"/>
    <property type="evidence" value="ECO:0007669"/>
    <property type="project" value="UniProtKB-KW"/>
</dbReference>
<accession>A0A0F9B696</accession>